<protein>
    <submittedName>
        <fullName evidence="3">Uncharacterized protein</fullName>
    </submittedName>
</protein>
<feature type="repeat" description="ANK" evidence="1">
    <location>
        <begin position="351"/>
        <end position="383"/>
    </location>
</feature>
<evidence type="ECO:0000313" key="3">
    <source>
        <dbReference type="EMBL" id="KAF2020484.1"/>
    </source>
</evidence>
<dbReference type="Gene3D" id="1.25.40.20">
    <property type="entry name" value="Ankyrin repeat-containing domain"/>
    <property type="match status" value="1"/>
</dbReference>
<dbReference type="RefSeq" id="XP_033388823.1">
    <property type="nucleotide sequence ID" value="XM_033525581.1"/>
</dbReference>
<feature type="compositionally biased region" description="Basic and acidic residues" evidence="2">
    <location>
        <begin position="421"/>
        <end position="430"/>
    </location>
</feature>
<dbReference type="InterPro" id="IPR002110">
    <property type="entry name" value="Ankyrin_rpt"/>
</dbReference>
<evidence type="ECO:0000256" key="2">
    <source>
        <dbReference type="SAM" id="MobiDB-lite"/>
    </source>
</evidence>
<gene>
    <name evidence="3" type="ORF">BU24DRAFT_403591</name>
</gene>
<proteinExistence type="predicted"/>
<evidence type="ECO:0000313" key="4">
    <source>
        <dbReference type="Proteomes" id="UP000799778"/>
    </source>
</evidence>
<evidence type="ECO:0000256" key="1">
    <source>
        <dbReference type="PROSITE-ProRule" id="PRU00023"/>
    </source>
</evidence>
<reference evidence="3" key="1">
    <citation type="journal article" date="2020" name="Stud. Mycol.">
        <title>101 Dothideomycetes genomes: a test case for predicting lifestyles and emergence of pathogens.</title>
        <authorList>
            <person name="Haridas S."/>
            <person name="Albert R."/>
            <person name="Binder M."/>
            <person name="Bloem J."/>
            <person name="Labutti K."/>
            <person name="Salamov A."/>
            <person name="Andreopoulos B."/>
            <person name="Baker S."/>
            <person name="Barry K."/>
            <person name="Bills G."/>
            <person name="Bluhm B."/>
            <person name="Cannon C."/>
            <person name="Castanera R."/>
            <person name="Culley D."/>
            <person name="Daum C."/>
            <person name="Ezra D."/>
            <person name="Gonzalez J."/>
            <person name="Henrissat B."/>
            <person name="Kuo A."/>
            <person name="Liang C."/>
            <person name="Lipzen A."/>
            <person name="Lutzoni F."/>
            <person name="Magnuson J."/>
            <person name="Mondo S."/>
            <person name="Nolan M."/>
            <person name="Ohm R."/>
            <person name="Pangilinan J."/>
            <person name="Park H.-J."/>
            <person name="Ramirez L."/>
            <person name="Alfaro M."/>
            <person name="Sun H."/>
            <person name="Tritt A."/>
            <person name="Yoshinaga Y."/>
            <person name="Zwiers L.-H."/>
            <person name="Turgeon B."/>
            <person name="Goodwin S."/>
            <person name="Spatafora J."/>
            <person name="Crous P."/>
            <person name="Grigoriev I."/>
        </authorList>
    </citation>
    <scope>NUCLEOTIDE SEQUENCE</scope>
    <source>
        <strain evidence="3">CBS 175.79</strain>
    </source>
</reference>
<dbReference type="Proteomes" id="UP000799778">
    <property type="component" value="Unassembled WGS sequence"/>
</dbReference>
<keyword evidence="1" id="KW-0040">ANK repeat</keyword>
<dbReference type="SUPFAM" id="SSF48403">
    <property type="entry name" value="Ankyrin repeat"/>
    <property type="match status" value="1"/>
</dbReference>
<dbReference type="OrthoDB" id="3671334at2759"/>
<accession>A0A6A5Y7F1</accession>
<dbReference type="GeneID" id="54282978"/>
<organism evidence="3 4">
    <name type="scientific">Aaosphaeria arxii CBS 175.79</name>
    <dbReference type="NCBI Taxonomy" id="1450172"/>
    <lineage>
        <taxon>Eukaryota</taxon>
        <taxon>Fungi</taxon>
        <taxon>Dikarya</taxon>
        <taxon>Ascomycota</taxon>
        <taxon>Pezizomycotina</taxon>
        <taxon>Dothideomycetes</taxon>
        <taxon>Pleosporomycetidae</taxon>
        <taxon>Pleosporales</taxon>
        <taxon>Pleosporales incertae sedis</taxon>
        <taxon>Aaosphaeria</taxon>
    </lineage>
</organism>
<dbReference type="PROSITE" id="PS50088">
    <property type="entry name" value="ANK_REPEAT"/>
    <property type="match status" value="1"/>
</dbReference>
<dbReference type="InterPro" id="IPR036770">
    <property type="entry name" value="Ankyrin_rpt-contain_sf"/>
</dbReference>
<dbReference type="AlphaFoldDB" id="A0A6A5Y7F1"/>
<dbReference type="Pfam" id="PF12796">
    <property type="entry name" value="Ank_2"/>
    <property type="match status" value="1"/>
</dbReference>
<sequence>MSLLSIPTEILDLVVQFYVNEVGIAKAWCRRDVCKTFKSVIEYEILAKQPGEAFGHVFTGFEKLVLTHSHRMQYLQYRTKQPNCDRPITAQRLMDLCAELDENSKEKESRLQEQSLMTLCNVAATINFNILEFKTSSQRGYEDDAIVSNADRIAAAISVGNNHWLQKLILDHPGDMIEHSTVLGYPLEAAVVGPQMASLKVLLEHLTRIEQWTKESKRKVERAIRGAMTRAKRQRLEVIEVIIKSIKKNHDDIYLDLIEESWDLVTALGDYGLIKLICDHLPPRPQSSVTLSSYHLIRLGFEDIVRALIGKGYLKYLQGFHMVSAIEHGQADMLRLLLQHGYPPDMPWGGPDKSPLFYAIQLRQTTAVKVLLEHGAKTNINVDDVFTMYIIASKDRRDKWTQAEADIRELINAAGATPHNADTKEQDLRWKGSSIPAEWPPLRNRDWRA</sequence>
<feature type="region of interest" description="Disordered" evidence="2">
    <location>
        <begin position="414"/>
        <end position="449"/>
    </location>
</feature>
<name>A0A6A5Y7F1_9PLEO</name>
<dbReference type="EMBL" id="ML978066">
    <property type="protein sequence ID" value="KAF2020484.1"/>
    <property type="molecule type" value="Genomic_DNA"/>
</dbReference>
<keyword evidence="4" id="KW-1185">Reference proteome</keyword>